<comment type="caution">
    <text evidence="2">The sequence shown here is derived from an EMBL/GenBank/DDBJ whole genome shotgun (WGS) entry which is preliminary data.</text>
</comment>
<dbReference type="SUPFAM" id="SSF69304">
    <property type="entry name" value="Tricorn protease N-terminal domain"/>
    <property type="match status" value="1"/>
</dbReference>
<accession>A0A371AQ95</accession>
<proteinExistence type="predicted"/>
<dbReference type="RefSeq" id="WP_115483489.1">
    <property type="nucleotide sequence ID" value="NZ_QRCT01000051.1"/>
</dbReference>
<reference evidence="2 3" key="1">
    <citation type="submission" date="2018-07" db="EMBL/GenBank/DDBJ databases">
        <title>Anaerosacharophilus polymeroproducens gen. nov. sp. nov., an anaerobic bacterium isolated from salt field.</title>
        <authorList>
            <person name="Kim W."/>
            <person name="Yang S.-H."/>
            <person name="Oh J."/>
            <person name="Lee J.-H."/>
            <person name="Kwon K.K."/>
        </authorList>
    </citation>
    <scope>NUCLEOTIDE SEQUENCE [LARGE SCALE GENOMIC DNA]</scope>
    <source>
        <strain evidence="2 3">MCWD5</strain>
    </source>
</reference>
<evidence type="ECO:0000313" key="2">
    <source>
        <dbReference type="EMBL" id="RDU21755.1"/>
    </source>
</evidence>
<gene>
    <name evidence="2" type="ORF">DWV06_17370</name>
</gene>
<sequence length="160" mass="18138">MKKKRIIFISIISIIVFCIINFLFMDNSFIETIFNEKNEIGPYVSITYGINDNTTDSGRRIQYYTYSIDKNKLDLQCSIPFAAQYGTGVVSLENQKLYYSGRAGKNTNDSIIEYDLKTGQTHALENENATYNDIAIVDNHTLLVTAISKKMNVIGLLLLI</sequence>
<keyword evidence="3" id="KW-1185">Reference proteome</keyword>
<organism evidence="2 3">
    <name type="scientific">Anaerosacchariphilus polymeriproducens</name>
    <dbReference type="NCBI Taxonomy" id="1812858"/>
    <lineage>
        <taxon>Bacteria</taxon>
        <taxon>Bacillati</taxon>
        <taxon>Bacillota</taxon>
        <taxon>Clostridia</taxon>
        <taxon>Lachnospirales</taxon>
        <taxon>Lachnospiraceae</taxon>
        <taxon>Anaerosacchariphilus</taxon>
    </lineage>
</organism>
<dbReference type="AlphaFoldDB" id="A0A371AQ95"/>
<protein>
    <submittedName>
        <fullName evidence="2">Uncharacterized protein</fullName>
    </submittedName>
</protein>
<evidence type="ECO:0000313" key="3">
    <source>
        <dbReference type="Proteomes" id="UP000255036"/>
    </source>
</evidence>
<name>A0A371AQ95_9FIRM</name>
<dbReference type="EMBL" id="QRCT01000051">
    <property type="protein sequence ID" value="RDU21755.1"/>
    <property type="molecule type" value="Genomic_DNA"/>
</dbReference>
<feature type="transmembrane region" description="Helical" evidence="1">
    <location>
        <begin position="7"/>
        <end position="25"/>
    </location>
</feature>
<keyword evidence="1" id="KW-1133">Transmembrane helix</keyword>
<dbReference type="Proteomes" id="UP000255036">
    <property type="component" value="Unassembled WGS sequence"/>
</dbReference>
<keyword evidence="1" id="KW-0472">Membrane</keyword>
<keyword evidence="1" id="KW-0812">Transmembrane</keyword>
<evidence type="ECO:0000256" key="1">
    <source>
        <dbReference type="SAM" id="Phobius"/>
    </source>
</evidence>